<evidence type="ECO:0000256" key="8">
    <source>
        <dbReference type="PIRSR" id="PIRSR639901-1"/>
    </source>
</evidence>
<comment type="subcellular location">
    <subcellularLocation>
        <location evidence="10">Cell membrane</location>
    </subcellularLocation>
</comment>
<evidence type="ECO:0000256" key="1">
    <source>
        <dbReference type="ARBA" id="ARBA00003394"/>
    </source>
</evidence>
<dbReference type="Pfam" id="PF04413">
    <property type="entry name" value="Glycos_transf_N"/>
    <property type="match status" value="1"/>
</dbReference>
<dbReference type="Proteomes" id="UP000199759">
    <property type="component" value="Unassembled WGS sequence"/>
</dbReference>
<keyword evidence="5 10" id="KW-0808">Transferase</keyword>
<feature type="domain" description="3-deoxy-D-manno-octulosonic-acid transferase N-terminal" evidence="11">
    <location>
        <begin position="38"/>
        <end position="213"/>
    </location>
</feature>
<reference evidence="12 13" key="1">
    <citation type="submission" date="2016-10" db="EMBL/GenBank/DDBJ databases">
        <authorList>
            <person name="de Groot N.N."/>
        </authorList>
    </citation>
    <scope>NUCLEOTIDE SEQUENCE [LARGE SCALE GENOMIC DNA]</scope>
    <source>
        <strain evidence="12 13">DSM 16077</strain>
    </source>
</reference>
<dbReference type="InterPro" id="IPR007507">
    <property type="entry name" value="Glycos_transf_N"/>
</dbReference>
<keyword evidence="10" id="KW-0472">Membrane</keyword>
<keyword evidence="10" id="KW-1003">Cell membrane</keyword>
<dbReference type="PANTHER" id="PTHR42755">
    <property type="entry name" value="3-DEOXY-MANNO-OCTULOSONATE CYTIDYLYLTRANSFERASE"/>
    <property type="match status" value="1"/>
</dbReference>
<evidence type="ECO:0000256" key="7">
    <source>
        <dbReference type="ARBA" id="ARBA00049183"/>
    </source>
</evidence>
<dbReference type="PANTHER" id="PTHR42755:SF1">
    <property type="entry name" value="3-DEOXY-D-MANNO-OCTULOSONIC ACID TRANSFERASE, MITOCHONDRIAL-RELATED"/>
    <property type="match status" value="1"/>
</dbReference>
<dbReference type="GO" id="GO:0043842">
    <property type="term" value="F:Kdo transferase activity"/>
    <property type="evidence" value="ECO:0007669"/>
    <property type="project" value="UniProtKB-EC"/>
</dbReference>
<proteinExistence type="inferred from homology"/>
<dbReference type="GO" id="GO:0009244">
    <property type="term" value="P:lipopolysaccharide core region biosynthetic process"/>
    <property type="evidence" value="ECO:0007669"/>
    <property type="project" value="UniProtKB-UniRule"/>
</dbReference>
<feature type="site" description="Transition state stabilizer" evidence="9">
    <location>
        <position position="135"/>
    </location>
</feature>
<dbReference type="OrthoDB" id="9789797at2"/>
<comment type="function">
    <text evidence="1 10">Involved in lipopolysaccharide (LPS) biosynthesis. Catalyzes the transfer of 3-deoxy-D-manno-octulosonate (Kdo) residue(s) from CMP-Kdo to lipid IV(A), the tetraacyldisaccharide-1,4'-bisphosphate precursor of lipid A.</text>
</comment>
<dbReference type="Gene3D" id="3.40.50.11720">
    <property type="entry name" value="3-Deoxy-D-manno-octulosonic-acid transferase, N-terminal domain"/>
    <property type="match status" value="1"/>
</dbReference>
<dbReference type="AlphaFoldDB" id="A0A1G9X060"/>
<name>A0A1G9X060_9PROT</name>
<dbReference type="SUPFAM" id="SSF53756">
    <property type="entry name" value="UDP-Glycosyltransferase/glycogen phosphorylase"/>
    <property type="match status" value="1"/>
</dbReference>
<dbReference type="EMBL" id="FNHG01000031">
    <property type="protein sequence ID" value="SDM90214.1"/>
    <property type="molecule type" value="Genomic_DNA"/>
</dbReference>
<sequence length="431" mass="46766">MNLPPALTAYRLLMRCASPLAVPLLMQRARTGKEDRERRNERLGRPTFPRPPGRLVWLHGASVGESLVLASLITEFAATHPELRFLVTTGTMTSARLMAKRLPAVARHQYLPIDTVTAVTGFLDYWKPDLAVFAESELWPNLVIETAQRGIPMALINARMNDRSLANWHKRPDSARYLLGCFDWIGAADSRTRDGLENLTGQAVTLAGNLKLEVRAEAPDPQALSQIRKQIGDRPVWLAASTHPGEEAIILYAHALTLKAHPDALLILAPRHPERGEEVARLIDKQGFRFARRSAGELPSAGQQIWLADTLGEMPLWYGAARLALIAGSLLPDIGGHNPIEASQAGAVVLSGEHTASFDDLYAVYRQHKAVITVNNAATIAAALEQVWSHRGPSIKAAKAAITEASGGAMATSLAALETLLEHGKGAEIAP</sequence>
<dbReference type="GO" id="GO:0009245">
    <property type="term" value="P:lipid A biosynthetic process"/>
    <property type="evidence" value="ECO:0007669"/>
    <property type="project" value="TreeGrafter"/>
</dbReference>
<evidence type="ECO:0000256" key="9">
    <source>
        <dbReference type="PIRSR" id="PIRSR639901-2"/>
    </source>
</evidence>
<dbReference type="Gene3D" id="3.40.50.2000">
    <property type="entry name" value="Glycogen Phosphorylase B"/>
    <property type="match status" value="1"/>
</dbReference>
<comment type="catalytic activity">
    <reaction evidence="7 10">
        <text>lipid IVA (E. coli) + CMP-3-deoxy-beta-D-manno-octulosonate = alpha-Kdo-(2-&gt;6)-lipid IVA (E. coli) + CMP + H(+)</text>
        <dbReference type="Rhea" id="RHEA:28066"/>
        <dbReference type="ChEBI" id="CHEBI:15378"/>
        <dbReference type="ChEBI" id="CHEBI:58603"/>
        <dbReference type="ChEBI" id="CHEBI:60364"/>
        <dbReference type="ChEBI" id="CHEBI:60377"/>
        <dbReference type="ChEBI" id="CHEBI:85987"/>
        <dbReference type="EC" id="2.4.99.12"/>
    </reaction>
</comment>
<evidence type="ECO:0000256" key="2">
    <source>
        <dbReference type="ARBA" id="ARBA00004713"/>
    </source>
</evidence>
<evidence type="ECO:0000256" key="5">
    <source>
        <dbReference type="ARBA" id="ARBA00022679"/>
    </source>
</evidence>
<protein>
    <recommendedName>
        <fullName evidence="4 10">3-deoxy-D-manno-octulosonic acid transferase</fullName>
        <shortName evidence="10">Kdo transferase</shortName>
        <ecNumber evidence="3 10">2.4.99.12</ecNumber>
    </recommendedName>
    <alternativeName>
        <fullName evidence="6 10">Lipid IV(A) 3-deoxy-D-manno-octulosonic acid transferase</fullName>
    </alternativeName>
</protein>
<evidence type="ECO:0000259" key="11">
    <source>
        <dbReference type="Pfam" id="PF04413"/>
    </source>
</evidence>
<evidence type="ECO:0000256" key="4">
    <source>
        <dbReference type="ARBA" id="ARBA00019077"/>
    </source>
</evidence>
<dbReference type="InterPro" id="IPR039901">
    <property type="entry name" value="Kdotransferase"/>
</dbReference>
<evidence type="ECO:0000256" key="10">
    <source>
        <dbReference type="RuleBase" id="RU365103"/>
    </source>
</evidence>
<evidence type="ECO:0000256" key="6">
    <source>
        <dbReference type="ARBA" id="ARBA00031445"/>
    </source>
</evidence>
<dbReference type="UniPathway" id="UPA00958"/>
<evidence type="ECO:0000256" key="3">
    <source>
        <dbReference type="ARBA" id="ARBA00012621"/>
    </source>
</evidence>
<evidence type="ECO:0000313" key="13">
    <source>
        <dbReference type="Proteomes" id="UP000199759"/>
    </source>
</evidence>
<dbReference type="EC" id="2.4.99.12" evidence="3 10"/>
<comment type="similarity">
    <text evidence="10">Belongs to the glycosyltransferase group 1 family.</text>
</comment>
<organism evidence="12 13">
    <name type="scientific">Maricaulis salignorans</name>
    <dbReference type="NCBI Taxonomy" id="144026"/>
    <lineage>
        <taxon>Bacteria</taxon>
        <taxon>Pseudomonadati</taxon>
        <taxon>Pseudomonadota</taxon>
        <taxon>Alphaproteobacteria</taxon>
        <taxon>Maricaulales</taxon>
        <taxon>Maricaulaceae</taxon>
        <taxon>Maricaulis</taxon>
    </lineage>
</organism>
<feature type="site" description="Transition state stabilizer" evidence="9">
    <location>
        <position position="211"/>
    </location>
</feature>
<keyword evidence="10" id="KW-0448">Lipopolysaccharide biosynthesis</keyword>
<evidence type="ECO:0000313" key="12">
    <source>
        <dbReference type="EMBL" id="SDM90214.1"/>
    </source>
</evidence>
<dbReference type="InterPro" id="IPR038107">
    <property type="entry name" value="Glycos_transf_N_sf"/>
</dbReference>
<feature type="active site" description="Proton acceptor" evidence="8">
    <location>
        <position position="65"/>
    </location>
</feature>
<comment type="pathway">
    <text evidence="2 10">Bacterial outer membrane biogenesis; LPS core biosynthesis.</text>
</comment>
<keyword evidence="13" id="KW-1185">Reference proteome</keyword>
<dbReference type="STRING" id="144026.SAMN04488568_13112"/>
<dbReference type="RefSeq" id="WP_091771945.1">
    <property type="nucleotide sequence ID" value="NZ_FNHG01000031.1"/>
</dbReference>
<dbReference type="GO" id="GO:0005886">
    <property type="term" value="C:plasma membrane"/>
    <property type="evidence" value="ECO:0007669"/>
    <property type="project" value="UniProtKB-SubCell"/>
</dbReference>
<gene>
    <name evidence="12" type="ORF">SAMN04488568_13112</name>
</gene>
<accession>A0A1G9X060</accession>